<protein>
    <submittedName>
        <fullName evidence="2">Uncharacterized protein</fullName>
    </submittedName>
</protein>
<feature type="region of interest" description="Disordered" evidence="1">
    <location>
        <begin position="266"/>
        <end position="299"/>
    </location>
</feature>
<feature type="compositionally biased region" description="Basic and acidic residues" evidence="1">
    <location>
        <begin position="275"/>
        <end position="285"/>
    </location>
</feature>
<evidence type="ECO:0000313" key="2">
    <source>
        <dbReference type="EMBL" id="KAL0071016.1"/>
    </source>
</evidence>
<feature type="region of interest" description="Disordered" evidence="1">
    <location>
        <begin position="1"/>
        <end position="32"/>
    </location>
</feature>
<name>A0ABR3AAN5_9AGAR</name>
<organism evidence="2 3">
    <name type="scientific">Marasmius tenuissimus</name>
    <dbReference type="NCBI Taxonomy" id="585030"/>
    <lineage>
        <taxon>Eukaryota</taxon>
        <taxon>Fungi</taxon>
        <taxon>Dikarya</taxon>
        <taxon>Basidiomycota</taxon>
        <taxon>Agaricomycotina</taxon>
        <taxon>Agaricomycetes</taxon>
        <taxon>Agaricomycetidae</taxon>
        <taxon>Agaricales</taxon>
        <taxon>Marasmiineae</taxon>
        <taxon>Marasmiaceae</taxon>
        <taxon>Marasmius</taxon>
    </lineage>
</organism>
<proteinExistence type="predicted"/>
<evidence type="ECO:0000313" key="3">
    <source>
        <dbReference type="Proteomes" id="UP001437256"/>
    </source>
</evidence>
<accession>A0ABR3AAN5</accession>
<comment type="caution">
    <text evidence="2">The sequence shown here is derived from an EMBL/GenBank/DDBJ whole genome shotgun (WGS) entry which is preliminary data.</text>
</comment>
<evidence type="ECO:0000256" key="1">
    <source>
        <dbReference type="SAM" id="MobiDB-lite"/>
    </source>
</evidence>
<reference evidence="2 3" key="1">
    <citation type="submission" date="2024-05" db="EMBL/GenBank/DDBJ databases">
        <title>A draft genome resource for the thread blight pathogen Marasmius tenuissimus strain MS-2.</title>
        <authorList>
            <person name="Yulfo-Soto G.E."/>
            <person name="Baruah I.K."/>
            <person name="Amoako-Attah I."/>
            <person name="Bukari Y."/>
            <person name="Meinhardt L.W."/>
            <person name="Bailey B.A."/>
            <person name="Cohen S.P."/>
        </authorList>
    </citation>
    <scope>NUCLEOTIDE SEQUENCE [LARGE SCALE GENOMIC DNA]</scope>
    <source>
        <strain evidence="2 3">MS-2</strain>
    </source>
</reference>
<sequence>MDFDPLADSGPSRYAVESDEEDEYNPLEQRNPQLDAQDKFELKIAGSISQGSPLLAVFGDAGKYWAKGANLGEQHGAVFVNDIQVGLIFKPTWTKSTIVVSETFTRLPIHSMNAYGSYLVSEMKPSRQVRTLDETKAITRKCSVSILDVYPSPTYISPTPILQHEAPIRYLCSAKVDPKIAQVAESFAPPNLLHSTTSSALLAHIVTQTSQITGTLILLPSARVTAPPPKTLQHSDLSNLDVDGISWSSQTMNGVNKLLLQALGENSSSGWTAPSDDRSVKDSGARKSRTTIGEGGMYI</sequence>
<keyword evidence="3" id="KW-1185">Reference proteome</keyword>
<gene>
    <name evidence="2" type="ORF">AAF712_001574</name>
</gene>
<dbReference type="Proteomes" id="UP001437256">
    <property type="component" value="Unassembled WGS sequence"/>
</dbReference>
<dbReference type="EMBL" id="JBBXMP010000004">
    <property type="protein sequence ID" value="KAL0071016.1"/>
    <property type="molecule type" value="Genomic_DNA"/>
</dbReference>